<dbReference type="Proteomes" id="UP000307790">
    <property type="component" value="Unassembled WGS sequence"/>
</dbReference>
<evidence type="ECO:0000313" key="2">
    <source>
        <dbReference type="Proteomes" id="UP000307790"/>
    </source>
</evidence>
<proteinExistence type="predicted"/>
<dbReference type="RefSeq" id="WP_138317980.1">
    <property type="nucleotide sequence ID" value="NZ_VCBC01000001.1"/>
</dbReference>
<evidence type="ECO:0000313" key="1">
    <source>
        <dbReference type="EMBL" id="TLU68036.1"/>
    </source>
</evidence>
<protein>
    <submittedName>
        <fullName evidence="1">Uncharacterized protein</fullName>
    </submittedName>
</protein>
<name>A0A5R9IXY4_9GAMM</name>
<reference evidence="1 2" key="1">
    <citation type="submission" date="2019-05" db="EMBL/GenBank/DDBJ databases">
        <title>Genome sequences of Thalassotalea litorea 1K03283.</title>
        <authorList>
            <person name="Zhang D."/>
        </authorList>
    </citation>
    <scope>NUCLEOTIDE SEQUENCE [LARGE SCALE GENOMIC DNA]</scope>
    <source>
        <strain evidence="1 2">MCCC 1K03283</strain>
    </source>
</reference>
<sequence length="87" mass="9953">MSKYEISMDVINRFGPFKEFKQDGSIVSVELVNGKVIERVLLIYPNQVFSVQGETQMPFNPKEVVRVFQTEVDLATRTSSSWSFFGV</sequence>
<keyword evidence="2" id="KW-1185">Reference proteome</keyword>
<dbReference type="OrthoDB" id="6402264at2"/>
<dbReference type="EMBL" id="VCBC01000001">
    <property type="protein sequence ID" value="TLU68036.1"/>
    <property type="molecule type" value="Genomic_DNA"/>
</dbReference>
<accession>A0A5R9IXY4</accession>
<comment type="caution">
    <text evidence="1">The sequence shown here is derived from an EMBL/GenBank/DDBJ whole genome shotgun (WGS) entry which is preliminary data.</text>
</comment>
<organism evidence="1 2">
    <name type="scientific">Thalassotalea litorea</name>
    <dbReference type="NCBI Taxonomy" id="2020715"/>
    <lineage>
        <taxon>Bacteria</taxon>
        <taxon>Pseudomonadati</taxon>
        <taxon>Pseudomonadota</taxon>
        <taxon>Gammaproteobacteria</taxon>
        <taxon>Alteromonadales</taxon>
        <taxon>Colwelliaceae</taxon>
        <taxon>Thalassotalea</taxon>
    </lineage>
</organism>
<dbReference type="AlphaFoldDB" id="A0A5R9IXY4"/>
<gene>
    <name evidence="1" type="ORF">FE810_00005</name>
</gene>